<organism evidence="1 2">
    <name type="scientific">Physcomitrium patens</name>
    <name type="common">Spreading-leaved earth moss</name>
    <name type="synonym">Physcomitrella patens</name>
    <dbReference type="NCBI Taxonomy" id="3218"/>
    <lineage>
        <taxon>Eukaryota</taxon>
        <taxon>Viridiplantae</taxon>
        <taxon>Streptophyta</taxon>
        <taxon>Embryophyta</taxon>
        <taxon>Bryophyta</taxon>
        <taxon>Bryophytina</taxon>
        <taxon>Bryopsida</taxon>
        <taxon>Funariidae</taxon>
        <taxon>Funariales</taxon>
        <taxon>Funariaceae</taxon>
        <taxon>Physcomitrium</taxon>
    </lineage>
</organism>
<name>A0A7I4E5Y7_PHYPA</name>
<dbReference type="AlphaFoldDB" id="A0A7I4E5Y7"/>
<keyword evidence="2" id="KW-1185">Reference proteome</keyword>
<sequence length="95" mass="10800">MADAVALVSKDYPSGMLSSKRFLEHPRRFWHVVLAAPLQPIDADTHKAMMAHYFKQQEQLKWANLKALVAVTRHGLEYAVQIKSPIAEVRHLPVV</sequence>
<accession>A0A7I4E5Y7</accession>
<reference evidence="1 2" key="2">
    <citation type="journal article" date="2018" name="Plant J.">
        <title>The Physcomitrella patens chromosome-scale assembly reveals moss genome structure and evolution.</title>
        <authorList>
            <person name="Lang D."/>
            <person name="Ullrich K.K."/>
            <person name="Murat F."/>
            <person name="Fuchs J."/>
            <person name="Jenkins J."/>
            <person name="Haas F.B."/>
            <person name="Piednoel M."/>
            <person name="Gundlach H."/>
            <person name="Van Bel M."/>
            <person name="Meyberg R."/>
            <person name="Vives C."/>
            <person name="Morata J."/>
            <person name="Symeonidi A."/>
            <person name="Hiss M."/>
            <person name="Muchero W."/>
            <person name="Kamisugi Y."/>
            <person name="Saleh O."/>
            <person name="Blanc G."/>
            <person name="Decker E.L."/>
            <person name="van Gessel N."/>
            <person name="Grimwood J."/>
            <person name="Hayes R.D."/>
            <person name="Graham S.W."/>
            <person name="Gunter L.E."/>
            <person name="McDaniel S.F."/>
            <person name="Hoernstein S.N.W."/>
            <person name="Larsson A."/>
            <person name="Li F.W."/>
            <person name="Perroud P.F."/>
            <person name="Phillips J."/>
            <person name="Ranjan P."/>
            <person name="Rokshar D.S."/>
            <person name="Rothfels C.J."/>
            <person name="Schneider L."/>
            <person name="Shu S."/>
            <person name="Stevenson D.W."/>
            <person name="Thummler F."/>
            <person name="Tillich M."/>
            <person name="Villarreal Aguilar J.C."/>
            <person name="Widiez T."/>
            <person name="Wong G.K."/>
            <person name="Wymore A."/>
            <person name="Zhang Y."/>
            <person name="Zimmer A.D."/>
            <person name="Quatrano R.S."/>
            <person name="Mayer K.F.X."/>
            <person name="Goodstein D."/>
            <person name="Casacuberta J.M."/>
            <person name="Vandepoele K."/>
            <person name="Reski R."/>
            <person name="Cuming A.C."/>
            <person name="Tuskan G.A."/>
            <person name="Maumus F."/>
            <person name="Salse J."/>
            <person name="Schmutz J."/>
            <person name="Rensing S.A."/>
        </authorList>
    </citation>
    <scope>NUCLEOTIDE SEQUENCE [LARGE SCALE GENOMIC DNA]</scope>
    <source>
        <strain evidence="1 2">cv. Gransden 2004</strain>
    </source>
</reference>
<reference evidence="1" key="3">
    <citation type="submission" date="2020-12" db="UniProtKB">
        <authorList>
            <consortium name="EnsemblPlants"/>
        </authorList>
    </citation>
    <scope>IDENTIFICATION</scope>
</reference>
<evidence type="ECO:0000313" key="1">
    <source>
        <dbReference type="EnsemblPlants" id="Pp3c7_20080V3.2"/>
    </source>
</evidence>
<dbReference type="Gramene" id="Pp3c7_20080V3.2">
    <property type="protein sequence ID" value="Pp3c7_20080V3.2"/>
    <property type="gene ID" value="Pp3c7_20080"/>
</dbReference>
<dbReference type="Proteomes" id="UP000006727">
    <property type="component" value="Chromosome 7"/>
</dbReference>
<reference evidence="1 2" key="1">
    <citation type="journal article" date="2008" name="Science">
        <title>The Physcomitrella genome reveals evolutionary insights into the conquest of land by plants.</title>
        <authorList>
            <person name="Rensing S."/>
            <person name="Lang D."/>
            <person name="Zimmer A."/>
            <person name="Terry A."/>
            <person name="Salamov A."/>
            <person name="Shapiro H."/>
            <person name="Nishiyama T."/>
            <person name="Perroud P.-F."/>
            <person name="Lindquist E."/>
            <person name="Kamisugi Y."/>
            <person name="Tanahashi T."/>
            <person name="Sakakibara K."/>
            <person name="Fujita T."/>
            <person name="Oishi K."/>
            <person name="Shin-I T."/>
            <person name="Kuroki Y."/>
            <person name="Toyoda A."/>
            <person name="Suzuki Y."/>
            <person name="Hashimoto A."/>
            <person name="Yamaguchi K."/>
            <person name="Sugano A."/>
            <person name="Kohara Y."/>
            <person name="Fujiyama A."/>
            <person name="Anterola A."/>
            <person name="Aoki S."/>
            <person name="Ashton N."/>
            <person name="Barbazuk W.B."/>
            <person name="Barker E."/>
            <person name="Bennetzen J."/>
            <person name="Bezanilla M."/>
            <person name="Blankenship R."/>
            <person name="Cho S.H."/>
            <person name="Dutcher S."/>
            <person name="Estelle M."/>
            <person name="Fawcett J.A."/>
            <person name="Gundlach H."/>
            <person name="Hanada K."/>
            <person name="Heyl A."/>
            <person name="Hicks K.A."/>
            <person name="Hugh J."/>
            <person name="Lohr M."/>
            <person name="Mayer K."/>
            <person name="Melkozernov A."/>
            <person name="Murata T."/>
            <person name="Nelson D."/>
            <person name="Pils B."/>
            <person name="Prigge M."/>
            <person name="Reiss B."/>
            <person name="Renner T."/>
            <person name="Rombauts S."/>
            <person name="Rushton P."/>
            <person name="Sanderfoot A."/>
            <person name="Schween G."/>
            <person name="Shiu S.-H."/>
            <person name="Stueber K."/>
            <person name="Theodoulou F.L."/>
            <person name="Tu H."/>
            <person name="Van de Peer Y."/>
            <person name="Verrier P.J."/>
            <person name="Waters E."/>
            <person name="Wood A."/>
            <person name="Yang L."/>
            <person name="Cove D."/>
            <person name="Cuming A."/>
            <person name="Hasebe M."/>
            <person name="Lucas S."/>
            <person name="Mishler D.B."/>
            <person name="Reski R."/>
            <person name="Grigoriev I."/>
            <person name="Quatrano R.S."/>
            <person name="Boore J.L."/>
        </authorList>
    </citation>
    <scope>NUCLEOTIDE SEQUENCE [LARGE SCALE GENOMIC DNA]</scope>
    <source>
        <strain evidence="1 2">cv. Gransden 2004</strain>
    </source>
</reference>
<proteinExistence type="predicted"/>
<protein>
    <submittedName>
        <fullName evidence="1">Uncharacterized protein</fullName>
    </submittedName>
</protein>
<dbReference type="EMBL" id="ABEU02000007">
    <property type="status" value="NOT_ANNOTATED_CDS"/>
    <property type="molecule type" value="Genomic_DNA"/>
</dbReference>
<dbReference type="EnsemblPlants" id="Pp3c7_20080V3.2">
    <property type="protein sequence ID" value="Pp3c7_20080V3.2"/>
    <property type="gene ID" value="Pp3c7_20080"/>
</dbReference>
<evidence type="ECO:0000313" key="2">
    <source>
        <dbReference type="Proteomes" id="UP000006727"/>
    </source>
</evidence>